<name>A0A381IC54_CLODI</name>
<dbReference type="SUPFAM" id="SSF56327">
    <property type="entry name" value="LDH C-terminal domain-like"/>
    <property type="match status" value="1"/>
</dbReference>
<protein>
    <submittedName>
        <fullName evidence="1">L-lactate dehydrogenase</fullName>
    </submittedName>
</protein>
<evidence type="ECO:0000313" key="1">
    <source>
        <dbReference type="EMBL" id="SUY25487.1"/>
    </source>
</evidence>
<dbReference type="GO" id="GO:0016616">
    <property type="term" value="F:oxidoreductase activity, acting on the CH-OH group of donors, NAD or NADP as acceptor"/>
    <property type="evidence" value="ECO:0007669"/>
    <property type="project" value="InterPro"/>
</dbReference>
<proteinExistence type="predicted"/>
<reference evidence="1" key="1">
    <citation type="submission" date="2018-06" db="EMBL/GenBank/DDBJ databases">
        <authorList>
            <consortium name="Pathogen Informatics"/>
            <person name="Doyle S."/>
        </authorList>
    </citation>
    <scope>NUCLEOTIDE SEQUENCE</scope>
    <source>
        <strain evidence="1">NCTC13307</strain>
    </source>
</reference>
<dbReference type="AlphaFoldDB" id="A0A381IC54"/>
<dbReference type="EMBL" id="UFWD01000001">
    <property type="protein sequence ID" value="SUY25487.1"/>
    <property type="molecule type" value="Genomic_DNA"/>
</dbReference>
<sequence>MFQLVVNPILDMIKDNPSIYSNLDLPSIVEKNKKTGISIINGKDCTEFGIGTAFSRNCKSYTTQ</sequence>
<accession>A0A381IC54</accession>
<organism evidence="1">
    <name type="scientific">Clostridioides difficile</name>
    <name type="common">Peptoclostridium difficile</name>
    <dbReference type="NCBI Taxonomy" id="1496"/>
    <lineage>
        <taxon>Bacteria</taxon>
        <taxon>Bacillati</taxon>
        <taxon>Bacillota</taxon>
        <taxon>Clostridia</taxon>
        <taxon>Peptostreptococcales</taxon>
        <taxon>Peptostreptococcaceae</taxon>
        <taxon>Clostridioides</taxon>
    </lineage>
</organism>
<gene>
    <name evidence="1" type="ORF">NCTC13307_02845</name>
</gene>
<dbReference type="InterPro" id="IPR015955">
    <property type="entry name" value="Lactate_DH/Glyco_Ohase_4_C"/>
</dbReference>